<keyword evidence="4 10" id="KW-0378">Hydrolase</keyword>
<evidence type="ECO:0000256" key="4">
    <source>
        <dbReference type="ARBA" id="ARBA00022801"/>
    </source>
</evidence>
<comment type="function">
    <text evidence="10">IGPS catalyzes the conversion of PRFAR and glutamine to IGP, AICAR and glutamate. The HisH subunit catalyzes the hydrolysis of glutamine to glutamate and ammonia as part of the synthesis of IGP and AICAR. The resulting ammonia molecule is channeled to the active site of HisF.</text>
</comment>
<comment type="subcellular location">
    <subcellularLocation>
        <location evidence="10">Cytoplasm</location>
    </subcellularLocation>
</comment>
<dbReference type="SUPFAM" id="SSF52317">
    <property type="entry name" value="Class I glutamine amidotransferase-like"/>
    <property type="match status" value="1"/>
</dbReference>
<dbReference type="PIRSF" id="PIRSF000495">
    <property type="entry name" value="Amidotransf_hisH"/>
    <property type="match status" value="1"/>
</dbReference>
<feature type="active site" evidence="10">
    <location>
        <position position="213"/>
    </location>
</feature>
<evidence type="ECO:0000313" key="13">
    <source>
        <dbReference type="EMBL" id="GIP55449.1"/>
    </source>
</evidence>
<dbReference type="RefSeq" id="WP_213656392.1">
    <property type="nucleotide sequence ID" value="NZ_BOSL01000019.1"/>
</dbReference>
<feature type="active site" evidence="10">
    <location>
        <position position="211"/>
    </location>
</feature>
<keyword evidence="7 10" id="KW-0456">Lyase</keyword>
<evidence type="ECO:0000256" key="5">
    <source>
        <dbReference type="ARBA" id="ARBA00022962"/>
    </source>
</evidence>
<protein>
    <recommendedName>
        <fullName evidence="10">Imidazole glycerol phosphate synthase subunit HisH</fullName>
        <ecNumber evidence="10">4.3.2.10</ecNumber>
    </recommendedName>
    <alternativeName>
        <fullName evidence="10">IGP synthase glutaminase subunit</fullName>
        <ecNumber evidence="10">3.5.1.2</ecNumber>
    </alternativeName>
    <alternativeName>
        <fullName evidence="10">IGP synthase subunit HisH</fullName>
    </alternativeName>
    <alternativeName>
        <fullName evidence="10">ImGP synthase subunit HisH</fullName>
        <shortName evidence="10">IGPS subunit HisH</shortName>
    </alternativeName>
</protein>
<evidence type="ECO:0000256" key="8">
    <source>
        <dbReference type="ARBA" id="ARBA00047838"/>
    </source>
</evidence>
<reference evidence="13 14" key="1">
    <citation type="submission" date="2021-03" db="EMBL/GenBank/DDBJ databases">
        <title>Antimicrobial resistance genes in bacteria isolated from Japanese honey, and their potential for conferring macrolide and lincosamide resistance in the American foulbrood pathogen Paenibacillus larvae.</title>
        <authorList>
            <person name="Okamoto M."/>
            <person name="Kumagai M."/>
            <person name="Kanamori H."/>
            <person name="Takamatsu D."/>
        </authorList>
    </citation>
    <scope>NUCLEOTIDE SEQUENCE [LARGE SCALE GENOMIC DNA]</scope>
    <source>
        <strain evidence="13 14">J42TS3</strain>
    </source>
</reference>
<keyword evidence="10" id="KW-0963">Cytoplasm</keyword>
<evidence type="ECO:0000256" key="11">
    <source>
        <dbReference type="SAM" id="MobiDB-lite"/>
    </source>
</evidence>
<dbReference type="Proteomes" id="UP000679992">
    <property type="component" value="Unassembled WGS sequence"/>
</dbReference>
<keyword evidence="6 10" id="KW-0368">Histidine biosynthesis</keyword>
<comment type="subunit">
    <text evidence="2 10">Heterodimer of HisH and HisF.</text>
</comment>
<evidence type="ECO:0000256" key="1">
    <source>
        <dbReference type="ARBA" id="ARBA00005091"/>
    </source>
</evidence>
<accession>A0ABQ4MHM5</accession>
<sequence length="233" mass="24144">MTIAIVDYGMGNLHSVSKAVERLGYEGLVTGDADAILGADGVLLPGVGAFGDAMEHLRASGLDAVVRQAAAAGMPLLGICLGMQLLFSESEEHGRNEGLGILPGKAVRFAGGSAVSGSADAGTSTSGDHGAAASAGGPMGGLKVPHMGWNRLAFLQPDSPLLTGLEEGHVYFVHSYHVLPERREDLLAVTDYGHPVTAIVGRGNVYGMQFHPEKSGELGMALLRNFLSLAERK</sequence>
<dbReference type="EC" id="3.5.1.2" evidence="10"/>
<dbReference type="HAMAP" id="MF_00278">
    <property type="entry name" value="HisH"/>
    <property type="match status" value="1"/>
</dbReference>
<comment type="pathway">
    <text evidence="1 10">Amino-acid biosynthesis; L-histidine biosynthesis; L-histidine from 5-phospho-alpha-D-ribose 1-diphosphate: step 5/9.</text>
</comment>
<gene>
    <name evidence="10 13" type="primary">hisH</name>
    <name evidence="13" type="ORF">J42TS3_44840</name>
</gene>
<evidence type="ECO:0000256" key="7">
    <source>
        <dbReference type="ARBA" id="ARBA00023239"/>
    </source>
</evidence>
<comment type="caution">
    <text evidence="13">The sequence shown here is derived from an EMBL/GenBank/DDBJ whole genome shotgun (WGS) entry which is preliminary data.</text>
</comment>
<evidence type="ECO:0000313" key="14">
    <source>
        <dbReference type="Proteomes" id="UP000679992"/>
    </source>
</evidence>
<dbReference type="PROSITE" id="PS51274">
    <property type="entry name" value="GATASE_COBBQ"/>
    <property type="match status" value="1"/>
</dbReference>
<proteinExistence type="inferred from homology"/>
<comment type="catalytic activity">
    <reaction evidence="9 10">
        <text>L-glutamine + H2O = L-glutamate + NH4(+)</text>
        <dbReference type="Rhea" id="RHEA:15889"/>
        <dbReference type="ChEBI" id="CHEBI:15377"/>
        <dbReference type="ChEBI" id="CHEBI:28938"/>
        <dbReference type="ChEBI" id="CHEBI:29985"/>
        <dbReference type="ChEBI" id="CHEBI:58359"/>
        <dbReference type="EC" id="3.5.1.2"/>
    </reaction>
</comment>
<evidence type="ECO:0000256" key="9">
    <source>
        <dbReference type="ARBA" id="ARBA00049534"/>
    </source>
</evidence>
<evidence type="ECO:0000256" key="3">
    <source>
        <dbReference type="ARBA" id="ARBA00022605"/>
    </source>
</evidence>
<dbReference type="EMBL" id="BOSL01000019">
    <property type="protein sequence ID" value="GIP55449.1"/>
    <property type="molecule type" value="Genomic_DNA"/>
</dbReference>
<organism evidence="13 14">
    <name type="scientific">Paenibacillus vini</name>
    <dbReference type="NCBI Taxonomy" id="1476024"/>
    <lineage>
        <taxon>Bacteria</taxon>
        <taxon>Bacillati</taxon>
        <taxon>Bacillota</taxon>
        <taxon>Bacilli</taxon>
        <taxon>Bacillales</taxon>
        <taxon>Paenibacillaceae</taxon>
        <taxon>Paenibacillus</taxon>
    </lineage>
</organism>
<name>A0ABQ4MHM5_9BACL</name>
<feature type="active site" description="Nucleophile" evidence="10">
    <location>
        <position position="80"/>
    </location>
</feature>
<evidence type="ECO:0000259" key="12">
    <source>
        <dbReference type="Pfam" id="PF00117"/>
    </source>
</evidence>
<comment type="catalytic activity">
    <reaction evidence="8 10">
        <text>5-[(5-phospho-1-deoxy-D-ribulos-1-ylimino)methylamino]-1-(5-phospho-beta-D-ribosyl)imidazole-4-carboxamide + L-glutamine = D-erythro-1-(imidazol-4-yl)glycerol 3-phosphate + 5-amino-1-(5-phospho-beta-D-ribosyl)imidazole-4-carboxamide + L-glutamate + H(+)</text>
        <dbReference type="Rhea" id="RHEA:24793"/>
        <dbReference type="ChEBI" id="CHEBI:15378"/>
        <dbReference type="ChEBI" id="CHEBI:29985"/>
        <dbReference type="ChEBI" id="CHEBI:58278"/>
        <dbReference type="ChEBI" id="CHEBI:58359"/>
        <dbReference type="ChEBI" id="CHEBI:58475"/>
        <dbReference type="ChEBI" id="CHEBI:58525"/>
        <dbReference type="EC" id="4.3.2.10"/>
    </reaction>
</comment>
<feature type="region of interest" description="Disordered" evidence="11">
    <location>
        <begin position="118"/>
        <end position="137"/>
    </location>
</feature>
<dbReference type="PANTHER" id="PTHR42701:SF1">
    <property type="entry name" value="IMIDAZOLE GLYCEROL PHOSPHATE SYNTHASE SUBUNIT HISH"/>
    <property type="match status" value="1"/>
</dbReference>
<evidence type="ECO:0000256" key="2">
    <source>
        <dbReference type="ARBA" id="ARBA00011152"/>
    </source>
</evidence>
<dbReference type="InterPro" id="IPR017926">
    <property type="entry name" value="GATASE"/>
</dbReference>
<keyword evidence="5 10" id="KW-0315">Glutamine amidotransferase</keyword>
<keyword evidence="14" id="KW-1185">Reference proteome</keyword>
<dbReference type="NCBIfam" id="TIGR01855">
    <property type="entry name" value="IMP_synth_hisH"/>
    <property type="match status" value="1"/>
</dbReference>
<evidence type="ECO:0000256" key="6">
    <source>
        <dbReference type="ARBA" id="ARBA00023102"/>
    </source>
</evidence>
<dbReference type="InterPro" id="IPR010139">
    <property type="entry name" value="Imidazole-glycPsynth_HisH"/>
</dbReference>
<dbReference type="PANTHER" id="PTHR42701">
    <property type="entry name" value="IMIDAZOLE GLYCEROL PHOSPHATE SYNTHASE SUBUNIT HISH"/>
    <property type="match status" value="1"/>
</dbReference>
<dbReference type="Gene3D" id="3.40.50.880">
    <property type="match status" value="1"/>
</dbReference>
<evidence type="ECO:0000256" key="10">
    <source>
        <dbReference type="HAMAP-Rule" id="MF_00278"/>
    </source>
</evidence>
<feature type="compositionally biased region" description="Low complexity" evidence="11">
    <location>
        <begin position="118"/>
        <end position="136"/>
    </location>
</feature>
<keyword evidence="3 10" id="KW-0028">Amino-acid biosynthesis</keyword>
<dbReference type="InterPro" id="IPR029062">
    <property type="entry name" value="Class_I_gatase-like"/>
</dbReference>
<dbReference type="EC" id="4.3.2.10" evidence="10"/>
<dbReference type="CDD" id="cd01748">
    <property type="entry name" value="GATase1_IGP_Synthase"/>
    <property type="match status" value="1"/>
</dbReference>
<dbReference type="Pfam" id="PF00117">
    <property type="entry name" value="GATase"/>
    <property type="match status" value="1"/>
</dbReference>
<feature type="domain" description="Glutamine amidotransferase" evidence="12">
    <location>
        <begin position="5"/>
        <end position="227"/>
    </location>
</feature>
<dbReference type="PROSITE" id="PS51273">
    <property type="entry name" value="GATASE_TYPE_1"/>
    <property type="match status" value="1"/>
</dbReference>